<keyword evidence="3" id="KW-1185">Reference proteome</keyword>
<organism evidence="2 3">
    <name type="scientific">Xanthocytophaga agilis</name>
    <dbReference type="NCBI Taxonomy" id="3048010"/>
    <lineage>
        <taxon>Bacteria</taxon>
        <taxon>Pseudomonadati</taxon>
        <taxon>Bacteroidota</taxon>
        <taxon>Cytophagia</taxon>
        <taxon>Cytophagales</taxon>
        <taxon>Rhodocytophagaceae</taxon>
        <taxon>Xanthocytophaga</taxon>
    </lineage>
</organism>
<comment type="caution">
    <text evidence="2">The sequence shown here is derived from an EMBL/GenBank/DDBJ whole genome shotgun (WGS) entry which is preliminary data.</text>
</comment>
<dbReference type="PROSITE" id="PS51318">
    <property type="entry name" value="TAT"/>
    <property type="match status" value="1"/>
</dbReference>
<feature type="domain" description="Xylose isomerase-like TIM barrel" evidence="1">
    <location>
        <begin position="76"/>
        <end position="297"/>
    </location>
</feature>
<evidence type="ECO:0000259" key="1">
    <source>
        <dbReference type="Pfam" id="PF01261"/>
    </source>
</evidence>
<dbReference type="PANTHER" id="PTHR12110:SF53">
    <property type="entry name" value="BLR5974 PROTEIN"/>
    <property type="match status" value="1"/>
</dbReference>
<dbReference type="EMBL" id="JASJOU010000005">
    <property type="protein sequence ID" value="MDJ1502147.1"/>
    <property type="molecule type" value="Genomic_DNA"/>
</dbReference>
<dbReference type="InterPro" id="IPR006311">
    <property type="entry name" value="TAT_signal"/>
</dbReference>
<name>A0AAE3R7F3_9BACT</name>
<protein>
    <submittedName>
        <fullName evidence="2">TIM barrel protein</fullName>
    </submittedName>
</protein>
<evidence type="ECO:0000313" key="3">
    <source>
        <dbReference type="Proteomes" id="UP001232063"/>
    </source>
</evidence>
<gene>
    <name evidence="2" type="ORF">QNI22_15885</name>
</gene>
<reference evidence="2" key="1">
    <citation type="submission" date="2023-05" db="EMBL/GenBank/DDBJ databases">
        <authorList>
            <person name="Zhang X."/>
        </authorList>
    </citation>
    <scope>NUCLEOTIDE SEQUENCE</scope>
    <source>
        <strain evidence="2">BD1B2-1</strain>
    </source>
</reference>
<dbReference type="InterPro" id="IPR013022">
    <property type="entry name" value="Xyl_isomerase-like_TIM-brl"/>
</dbReference>
<dbReference type="Proteomes" id="UP001232063">
    <property type="component" value="Unassembled WGS sequence"/>
</dbReference>
<dbReference type="SUPFAM" id="SSF51658">
    <property type="entry name" value="Xylose isomerase-like"/>
    <property type="match status" value="1"/>
</dbReference>
<dbReference type="Pfam" id="PF01261">
    <property type="entry name" value="AP_endonuc_2"/>
    <property type="match status" value="1"/>
</dbReference>
<dbReference type="InterPro" id="IPR036237">
    <property type="entry name" value="Xyl_isomerase-like_sf"/>
</dbReference>
<dbReference type="InterPro" id="IPR050312">
    <property type="entry name" value="IolE/XylAMocC-like"/>
</dbReference>
<evidence type="ECO:0000313" key="2">
    <source>
        <dbReference type="EMBL" id="MDJ1502147.1"/>
    </source>
</evidence>
<accession>A0AAE3R7F3</accession>
<proteinExistence type="predicted"/>
<dbReference type="AlphaFoldDB" id="A0AAE3R7F3"/>
<dbReference type="RefSeq" id="WP_314512034.1">
    <property type="nucleotide sequence ID" value="NZ_JASJOU010000005.1"/>
</dbReference>
<dbReference type="Gene3D" id="3.20.20.150">
    <property type="entry name" value="Divalent-metal-dependent TIM barrel enzymes"/>
    <property type="match status" value="1"/>
</dbReference>
<sequence>MNTHTSRRRFIEKLGLSAAGLGLAATIPEELFATPKKMFFDISLAQFSLAGSLFAGKLSNLDFPAMAKNDFGISNVEYVSMFWKDKATDQAYLKELKMRTDDLGVRNVLIMVDSEGDLGDTDDAKRKQAVENHYKWIDAAKFLGCHSIRVNISGKGTDDEIAKAGVDGYGRLVEYGAKNKMGVIIENHFGPSTNPDWLVKLVKQIKSPYAGVLPDFGNFTRRTEPEAQTMEAFMKTQVIKEYDKYDGVTKMMPYAKGVSAKTHVFDDKGKDTETDFNRMLKIIKDAGFKGFIGIEYEGGFMKMMGASGNYLTEYEGIMATKRLLEKVGGQLS</sequence>
<dbReference type="PANTHER" id="PTHR12110">
    <property type="entry name" value="HYDROXYPYRUVATE ISOMERASE"/>
    <property type="match status" value="1"/>
</dbReference>